<dbReference type="PANTHER" id="PTHR13276">
    <property type="entry name" value="GUANINE NUCLEOTIDE EXCHANGE FACTOR MSS4"/>
    <property type="match status" value="1"/>
</dbReference>
<dbReference type="GO" id="GO:0006892">
    <property type="term" value="P:post-Golgi vesicle-mediated transport"/>
    <property type="evidence" value="ECO:0007669"/>
    <property type="project" value="TreeGrafter"/>
</dbReference>
<name>A0A2A9NTN6_9AGAR</name>
<keyword evidence="5" id="KW-1185">Reference proteome</keyword>
<evidence type="ECO:0000256" key="1">
    <source>
        <dbReference type="ARBA" id="ARBA00022448"/>
    </source>
</evidence>
<dbReference type="SUPFAM" id="SSF51316">
    <property type="entry name" value="Mss4-like"/>
    <property type="match status" value="1"/>
</dbReference>
<dbReference type="GO" id="GO:0005085">
    <property type="term" value="F:guanyl-nucleotide exchange factor activity"/>
    <property type="evidence" value="ECO:0007669"/>
    <property type="project" value="UniProtKB-KW"/>
</dbReference>
<dbReference type="Pfam" id="PF04421">
    <property type="entry name" value="Mss4"/>
    <property type="match status" value="1"/>
</dbReference>
<reference evidence="4 5" key="1">
    <citation type="submission" date="2014-02" db="EMBL/GenBank/DDBJ databases">
        <title>Transposable element dynamics among asymbiotic and ectomycorrhizal Amanita fungi.</title>
        <authorList>
            <consortium name="DOE Joint Genome Institute"/>
            <person name="Hess J."/>
            <person name="Skrede I."/>
            <person name="Wolfe B."/>
            <person name="LaButti K."/>
            <person name="Ohm R.A."/>
            <person name="Grigoriev I.V."/>
            <person name="Pringle A."/>
        </authorList>
    </citation>
    <scope>NUCLEOTIDE SEQUENCE [LARGE SCALE GENOMIC DNA]</scope>
    <source>
        <strain evidence="4 5">SKay4041</strain>
    </source>
</reference>
<dbReference type="InterPro" id="IPR011057">
    <property type="entry name" value="Mss4-like_sf"/>
</dbReference>
<dbReference type="InterPro" id="IPR007515">
    <property type="entry name" value="Mss4"/>
</dbReference>
<evidence type="ECO:0000256" key="2">
    <source>
        <dbReference type="ARBA" id="ARBA00022658"/>
    </source>
</evidence>
<dbReference type="Proteomes" id="UP000242287">
    <property type="component" value="Unassembled WGS sequence"/>
</dbReference>
<dbReference type="Gene3D" id="2.170.150.10">
    <property type="entry name" value="Metal Binding Protein, Guanine Nucleotide Exchange Factor, Chain A"/>
    <property type="match status" value="1"/>
</dbReference>
<gene>
    <name evidence="4" type="ORF">AMATHDRAFT_142224</name>
</gene>
<proteinExistence type="predicted"/>
<dbReference type="GO" id="GO:0015031">
    <property type="term" value="P:protein transport"/>
    <property type="evidence" value="ECO:0007669"/>
    <property type="project" value="UniProtKB-KW"/>
</dbReference>
<dbReference type="GO" id="GO:0007264">
    <property type="term" value="P:small GTPase-mediated signal transduction"/>
    <property type="evidence" value="ECO:0007669"/>
    <property type="project" value="InterPro"/>
</dbReference>
<dbReference type="GO" id="GO:0016020">
    <property type="term" value="C:membrane"/>
    <property type="evidence" value="ECO:0007669"/>
    <property type="project" value="TreeGrafter"/>
</dbReference>
<dbReference type="EMBL" id="KZ301986">
    <property type="protein sequence ID" value="PFH51637.1"/>
    <property type="molecule type" value="Genomic_DNA"/>
</dbReference>
<accession>A0A2A9NTN6</accession>
<keyword evidence="1" id="KW-0813">Transport</keyword>
<organism evidence="4 5">
    <name type="scientific">Amanita thiersii Skay4041</name>
    <dbReference type="NCBI Taxonomy" id="703135"/>
    <lineage>
        <taxon>Eukaryota</taxon>
        <taxon>Fungi</taxon>
        <taxon>Dikarya</taxon>
        <taxon>Basidiomycota</taxon>
        <taxon>Agaricomycotina</taxon>
        <taxon>Agaricomycetes</taxon>
        <taxon>Agaricomycetidae</taxon>
        <taxon>Agaricales</taxon>
        <taxon>Pluteineae</taxon>
        <taxon>Amanitaceae</taxon>
        <taxon>Amanita</taxon>
    </lineage>
</organism>
<evidence type="ECO:0000313" key="4">
    <source>
        <dbReference type="EMBL" id="PFH51637.1"/>
    </source>
</evidence>
<dbReference type="GO" id="GO:0005829">
    <property type="term" value="C:cytosol"/>
    <property type="evidence" value="ECO:0007669"/>
    <property type="project" value="TreeGrafter"/>
</dbReference>
<evidence type="ECO:0000256" key="3">
    <source>
        <dbReference type="ARBA" id="ARBA00022927"/>
    </source>
</evidence>
<dbReference type="STRING" id="703135.A0A2A9NTN6"/>
<keyword evidence="3" id="KW-0653">Protein transport</keyword>
<protein>
    <recommendedName>
        <fullName evidence="6">Mss4-like protein</fullName>
    </recommendedName>
</protein>
<sequence>MDLTNHDETQGQDLHGQLGASLWDALKAAPRSRPLSRKLSTFAGGITEVTVIDDQQPGRSVNKYDLLCPRSECGSIILKSGVGAWVERESVQLEPADSPRHPLLPALPDPPQTTNWWLVTPSPMSFENIGFTHAVTSMGNTTEQMKLLACAECEVGPLGWCMVGGTEFWVACERVAYHL</sequence>
<dbReference type="OrthoDB" id="30840at2759"/>
<evidence type="ECO:0000313" key="5">
    <source>
        <dbReference type="Proteomes" id="UP000242287"/>
    </source>
</evidence>
<dbReference type="PANTHER" id="PTHR13276:SF0">
    <property type="entry name" value="GUANINE NUCLEOTIDE EXCHANGE FACTOR MSS4"/>
    <property type="match status" value="1"/>
</dbReference>
<dbReference type="GO" id="GO:0008270">
    <property type="term" value="F:zinc ion binding"/>
    <property type="evidence" value="ECO:0007669"/>
    <property type="project" value="TreeGrafter"/>
</dbReference>
<dbReference type="PROSITE" id="PS51796">
    <property type="entry name" value="MSS4"/>
    <property type="match status" value="1"/>
</dbReference>
<dbReference type="AlphaFoldDB" id="A0A2A9NTN6"/>
<dbReference type="InterPro" id="IPR011323">
    <property type="entry name" value="Mss4/transl-control_tumour"/>
</dbReference>
<keyword evidence="2" id="KW-0344">Guanine-nucleotide releasing factor</keyword>
<evidence type="ECO:0008006" key="6">
    <source>
        <dbReference type="Google" id="ProtNLM"/>
    </source>
</evidence>